<sequence>SYRSQYHQSSNVKHHTDHKNIRAVMLNIITAQDHQKSEVKIIAIKQSKSCCISYNIQDGY</sequence>
<protein>
    <submittedName>
        <fullName evidence="1">Uncharacterized protein</fullName>
    </submittedName>
</protein>
<dbReference type="AlphaFoldDB" id="A0A0B7A770"/>
<gene>
    <name evidence="1" type="primary">ORF97314</name>
</gene>
<name>A0A0B7A770_9EUPU</name>
<organism evidence="1">
    <name type="scientific">Arion vulgaris</name>
    <dbReference type="NCBI Taxonomy" id="1028688"/>
    <lineage>
        <taxon>Eukaryota</taxon>
        <taxon>Metazoa</taxon>
        <taxon>Spiralia</taxon>
        <taxon>Lophotrochozoa</taxon>
        <taxon>Mollusca</taxon>
        <taxon>Gastropoda</taxon>
        <taxon>Heterobranchia</taxon>
        <taxon>Euthyneura</taxon>
        <taxon>Panpulmonata</taxon>
        <taxon>Eupulmonata</taxon>
        <taxon>Stylommatophora</taxon>
        <taxon>Helicina</taxon>
        <taxon>Arionoidea</taxon>
        <taxon>Arionidae</taxon>
        <taxon>Arion</taxon>
    </lineage>
</organism>
<feature type="non-terminal residue" evidence="1">
    <location>
        <position position="1"/>
    </location>
</feature>
<dbReference type="EMBL" id="HACG01028986">
    <property type="protein sequence ID" value="CEK75851.1"/>
    <property type="molecule type" value="Transcribed_RNA"/>
</dbReference>
<accession>A0A0B7A770</accession>
<evidence type="ECO:0000313" key="1">
    <source>
        <dbReference type="EMBL" id="CEK75851.1"/>
    </source>
</evidence>
<proteinExistence type="predicted"/>
<reference evidence="1" key="1">
    <citation type="submission" date="2014-12" db="EMBL/GenBank/DDBJ databases">
        <title>Insight into the proteome of Arion vulgaris.</title>
        <authorList>
            <person name="Aradska J."/>
            <person name="Bulat T."/>
            <person name="Smidak R."/>
            <person name="Sarate P."/>
            <person name="Gangsoo J."/>
            <person name="Sialana F."/>
            <person name="Bilban M."/>
            <person name="Lubec G."/>
        </authorList>
    </citation>
    <scope>NUCLEOTIDE SEQUENCE</scope>
    <source>
        <tissue evidence="1">Skin</tissue>
    </source>
</reference>